<keyword evidence="2" id="KW-0238">DNA-binding</keyword>
<dbReference type="GO" id="GO:0006355">
    <property type="term" value="P:regulation of DNA-templated transcription"/>
    <property type="evidence" value="ECO:0007669"/>
    <property type="project" value="InterPro"/>
</dbReference>
<evidence type="ECO:0000313" key="6">
    <source>
        <dbReference type="Proteomes" id="UP000070186"/>
    </source>
</evidence>
<evidence type="ECO:0000256" key="1">
    <source>
        <dbReference type="ARBA" id="ARBA00023015"/>
    </source>
</evidence>
<dbReference type="AlphaFoldDB" id="A0A133XHV1"/>
<sequence>MKHILFHAIPDTRFNADHLYILLRHDQGFSDHERKLFELVLPHVDAAVRKIDGLPVFEPDQVAAPTLLNSLIKAGLTTRELEILEWVRSGKTNIEIGMILDISSFTVKNHLQRIYKKINVSNRAQAVGKLEDIASNGLPEMANDYN</sequence>
<comment type="caution">
    <text evidence="5">The sequence shown here is derived from an EMBL/GenBank/DDBJ whole genome shotgun (WGS) entry which is preliminary data.</text>
</comment>
<organism evidence="5 6">
    <name type="scientific">Dechloromonas denitrificans</name>
    <dbReference type="NCBI Taxonomy" id="281362"/>
    <lineage>
        <taxon>Bacteria</taxon>
        <taxon>Pseudomonadati</taxon>
        <taxon>Pseudomonadota</taxon>
        <taxon>Betaproteobacteria</taxon>
        <taxon>Rhodocyclales</taxon>
        <taxon>Azonexaceae</taxon>
        <taxon>Dechloromonas</taxon>
    </lineage>
</organism>
<dbReference type="Proteomes" id="UP000070186">
    <property type="component" value="Unassembled WGS sequence"/>
</dbReference>
<keyword evidence="1" id="KW-0805">Transcription regulation</keyword>
<dbReference type="Gene3D" id="1.10.10.10">
    <property type="entry name" value="Winged helix-like DNA-binding domain superfamily/Winged helix DNA-binding domain"/>
    <property type="match status" value="1"/>
</dbReference>
<dbReference type="SUPFAM" id="SSF46894">
    <property type="entry name" value="C-terminal effector domain of the bipartite response regulators"/>
    <property type="match status" value="1"/>
</dbReference>
<dbReference type="InterPro" id="IPR000792">
    <property type="entry name" value="Tscrpt_reg_LuxR_C"/>
</dbReference>
<reference evidence="5 6" key="1">
    <citation type="submission" date="2015-12" db="EMBL/GenBank/DDBJ databases">
        <title>Nitrous oxide reduction kinetics distinguish bacteria harboring typical versus atypical NosZ.</title>
        <authorList>
            <person name="Yoon S."/>
            <person name="Nissen S."/>
            <person name="Park D."/>
            <person name="Sanford R.A."/>
            <person name="Loeffler F.E."/>
        </authorList>
    </citation>
    <scope>NUCLEOTIDE SEQUENCE [LARGE SCALE GENOMIC DNA]</scope>
    <source>
        <strain evidence="5 6">ATCC BAA-841</strain>
    </source>
</reference>
<dbReference type="PRINTS" id="PR00038">
    <property type="entry name" value="HTHLUXR"/>
</dbReference>
<dbReference type="Pfam" id="PF00196">
    <property type="entry name" value="GerE"/>
    <property type="match status" value="1"/>
</dbReference>
<dbReference type="CDD" id="cd06170">
    <property type="entry name" value="LuxR_C_like"/>
    <property type="match status" value="1"/>
</dbReference>
<keyword evidence="6" id="KW-1185">Reference proteome</keyword>
<keyword evidence="3" id="KW-0804">Transcription</keyword>
<dbReference type="PANTHER" id="PTHR44688:SF16">
    <property type="entry name" value="DNA-BINDING TRANSCRIPTIONAL ACTIVATOR DEVR_DOSR"/>
    <property type="match status" value="1"/>
</dbReference>
<name>A0A133XHV1_9RHOO</name>
<gene>
    <name evidence="5" type="ORF">AT959_14475</name>
</gene>
<dbReference type="InterPro" id="IPR016032">
    <property type="entry name" value="Sig_transdc_resp-reg_C-effctor"/>
</dbReference>
<dbReference type="PROSITE" id="PS50043">
    <property type="entry name" value="HTH_LUXR_2"/>
    <property type="match status" value="1"/>
</dbReference>
<evidence type="ECO:0000256" key="2">
    <source>
        <dbReference type="ARBA" id="ARBA00023125"/>
    </source>
</evidence>
<evidence type="ECO:0000256" key="3">
    <source>
        <dbReference type="ARBA" id="ARBA00023163"/>
    </source>
</evidence>
<feature type="domain" description="HTH luxR-type" evidence="4">
    <location>
        <begin position="69"/>
        <end position="134"/>
    </location>
</feature>
<dbReference type="SMART" id="SM00421">
    <property type="entry name" value="HTH_LUXR"/>
    <property type="match status" value="1"/>
</dbReference>
<accession>A0A133XHV1</accession>
<dbReference type="STRING" id="281362.AT959_14475"/>
<proteinExistence type="predicted"/>
<protein>
    <recommendedName>
        <fullName evidence="4">HTH luxR-type domain-containing protein</fullName>
    </recommendedName>
</protein>
<dbReference type="PANTHER" id="PTHR44688">
    <property type="entry name" value="DNA-BINDING TRANSCRIPTIONAL ACTIVATOR DEVR_DOSR"/>
    <property type="match status" value="1"/>
</dbReference>
<dbReference type="GO" id="GO:0003677">
    <property type="term" value="F:DNA binding"/>
    <property type="evidence" value="ECO:0007669"/>
    <property type="project" value="UniProtKB-KW"/>
</dbReference>
<evidence type="ECO:0000259" key="4">
    <source>
        <dbReference type="PROSITE" id="PS50043"/>
    </source>
</evidence>
<dbReference type="InterPro" id="IPR036388">
    <property type="entry name" value="WH-like_DNA-bd_sf"/>
</dbReference>
<evidence type="ECO:0000313" key="5">
    <source>
        <dbReference type="EMBL" id="KXB30529.1"/>
    </source>
</evidence>
<dbReference type="EMBL" id="LODL01000021">
    <property type="protein sequence ID" value="KXB30529.1"/>
    <property type="molecule type" value="Genomic_DNA"/>
</dbReference>
<dbReference type="PROSITE" id="PS00622">
    <property type="entry name" value="HTH_LUXR_1"/>
    <property type="match status" value="1"/>
</dbReference>